<comment type="caution">
    <text evidence="1">The sequence shown here is derived from an EMBL/GenBank/DDBJ whole genome shotgun (WGS) entry which is preliminary data.</text>
</comment>
<sequence>MALTYPYPLAFLSELLHAGDVTFDLQRNDELSGSGDGRYWGAELARPLWTAEFPLQPVAKPEARAINARIHALDGVSRSFLLADPSYPGPAFGDNSGLEAVTVDAVRANRTQIGLAGLPNGFVATIGDYITILGPNGQVYFGQFLETSSPVSDGTIFGREVRPVLPLWVAPGQAVLLVEPYFRAIIPPGGFRPYRMNLGDHASGASLTILQKLP</sequence>
<dbReference type="AlphaFoldDB" id="A0A3R7NYH7"/>
<dbReference type="EMBL" id="PXNQ02000003">
    <property type="protein sequence ID" value="RNF35386.1"/>
    <property type="molecule type" value="Genomic_DNA"/>
</dbReference>
<organism evidence="1 2">
    <name type="scientific">Paracoccus methylarcula</name>
    <dbReference type="NCBI Taxonomy" id="72022"/>
    <lineage>
        <taxon>Bacteria</taxon>
        <taxon>Pseudomonadati</taxon>
        <taxon>Pseudomonadota</taxon>
        <taxon>Alphaproteobacteria</taxon>
        <taxon>Rhodobacterales</taxon>
        <taxon>Paracoccaceae</taxon>
        <taxon>Paracoccus</taxon>
    </lineage>
</organism>
<evidence type="ECO:0000313" key="1">
    <source>
        <dbReference type="EMBL" id="RNF35386.1"/>
    </source>
</evidence>
<accession>A0A3R7NYH7</accession>
<dbReference type="Proteomes" id="UP000238137">
    <property type="component" value="Unassembled WGS sequence"/>
</dbReference>
<evidence type="ECO:0000313" key="2">
    <source>
        <dbReference type="Proteomes" id="UP000238137"/>
    </source>
</evidence>
<dbReference type="OrthoDB" id="8265479at2"/>
<gene>
    <name evidence="1" type="ORF">A7A09_007315</name>
</gene>
<reference evidence="1" key="1">
    <citation type="submission" date="2018-05" db="EMBL/GenBank/DDBJ databases">
        <title>Reclassification of Methylarcula marina and Methylarcula terricola as Paracoccus methylarcula sp.nov., comb.nov. and Paracoccus terricola comb.nov.</title>
        <authorList>
            <person name="Shmareva M.N."/>
            <person name="Doronina N.V."/>
            <person name="Vasilenko O.V."/>
            <person name="Tarlachkov S.V."/>
            <person name="Trotsenko Y.A."/>
        </authorList>
    </citation>
    <scope>NUCLEOTIDE SEQUENCE [LARGE SCALE GENOMIC DNA]</scope>
    <source>
        <strain evidence="1">VKM B-2159</strain>
    </source>
</reference>
<protein>
    <submittedName>
        <fullName evidence="1">Uncharacterized protein</fullName>
    </submittedName>
</protein>
<keyword evidence="2" id="KW-1185">Reference proteome</keyword>
<dbReference type="RefSeq" id="WP_106690736.1">
    <property type="nucleotide sequence ID" value="NZ_PXNQ02000003.1"/>
</dbReference>
<proteinExistence type="predicted"/>
<name>A0A3R7NYH7_9RHOB</name>